<evidence type="ECO:0000256" key="7">
    <source>
        <dbReference type="SAM" id="MobiDB-lite"/>
    </source>
</evidence>
<sequence length="321" mass="32818">MADRARGDRDRALAPPPLRPGDTVAVVAPSGPPDRAEVERGADVLRKLGLTVVFGEHVFGGGATGAPREHQRYLAASDAARAADLQSAWCDPSIAGVVCARGGYGATRLLGLLDWEAMAAAGPKTLHGSSDITALHQALAVRLGVAGCFGPMLMPRTFGGAEGPEPTSLDHLATALFGTPAPIQGTHALVPGRAVAPLAGGNLCLLAALCGTADAPRFAGRIVLLEDVNEAPYKIDRMLTQLIAAGAFDGVAGFALGTWVGCGDALPVLAERLTPFGVPVLAGLQVGHGSPQHCVWLGGLGVIDTQSCSLTSLFRCSDQAM</sequence>
<dbReference type="GO" id="GO:0004180">
    <property type="term" value="F:carboxypeptidase activity"/>
    <property type="evidence" value="ECO:0007669"/>
    <property type="project" value="UniProtKB-KW"/>
</dbReference>
<dbReference type="PANTHER" id="PTHR30237:SF2">
    <property type="entry name" value="MUREIN TETRAPEPTIDE CARBOXYPEPTIDASE"/>
    <property type="match status" value="1"/>
</dbReference>
<dbReference type="SUPFAM" id="SSF52317">
    <property type="entry name" value="Class I glutamine amidotransferase-like"/>
    <property type="match status" value="1"/>
</dbReference>
<dbReference type="InterPro" id="IPR027461">
    <property type="entry name" value="Carboxypeptidase_A_C_sf"/>
</dbReference>
<dbReference type="EMBL" id="QMEY01000006">
    <property type="protein sequence ID" value="RBQ18988.1"/>
    <property type="molecule type" value="Genomic_DNA"/>
</dbReference>
<feature type="domain" description="LD-carboxypeptidase C-terminal" evidence="9">
    <location>
        <begin position="197"/>
        <end position="299"/>
    </location>
</feature>
<evidence type="ECO:0000313" key="11">
    <source>
        <dbReference type="Proteomes" id="UP000253303"/>
    </source>
</evidence>
<dbReference type="OrthoDB" id="9807329at2"/>
<gene>
    <name evidence="10" type="ORF">DP939_17545</name>
</gene>
<evidence type="ECO:0000256" key="4">
    <source>
        <dbReference type="ARBA" id="ARBA00022801"/>
    </source>
</evidence>
<dbReference type="InterPro" id="IPR040921">
    <property type="entry name" value="Peptidase_S66C"/>
</dbReference>
<dbReference type="Pfam" id="PF02016">
    <property type="entry name" value="Peptidase_S66"/>
    <property type="match status" value="1"/>
</dbReference>
<dbReference type="Gene3D" id="3.40.50.10740">
    <property type="entry name" value="Class I glutamine amidotransferase-like"/>
    <property type="match status" value="1"/>
</dbReference>
<evidence type="ECO:0000256" key="1">
    <source>
        <dbReference type="ARBA" id="ARBA00010233"/>
    </source>
</evidence>
<evidence type="ECO:0000256" key="5">
    <source>
        <dbReference type="ARBA" id="ARBA00022825"/>
    </source>
</evidence>
<keyword evidence="5" id="KW-0720">Serine protease</keyword>
<dbReference type="Pfam" id="PF17676">
    <property type="entry name" value="Peptidase_S66C"/>
    <property type="match status" value="1"/>
</dbReference>
<name>A0A366LYE1_9ACTN</name>
<feature type="compositionally biased region" description="Basic and acidic residues" evidence="7">
    <location>
        <begin position="1"/>
        <end position="12"/>
    </location>
</feature>
<dbReference type="Proteomes" id="UP000253303">
    <property type="component" value="Unassembled WGS sequence"/>
</dbReference>
<feature type="region of interest" description="Disordered" evidence="7">
    <location>
        <begin position="1"/>
        <end position="37"/>
    </location>
</feature>
<proteinExistence type="inferred from homology"/>
<dbReference type="PANTHER" id="PTHR30237">
    <property type="entry name" value="MURAMOYLTETRAPEPTIDE CARBOXYPEPTIDASE"/>
    <property type="match status" value="1"/>
</dbReference>
<dbReference type="InterPro" id="IPR029062">
    <property type="entry name" value="Class_I_gatase-like"/>
</dbReference>
<evidence type="ECO:0000256" key="6">
    <source>
        <dbReference type="PIRSR" id="PIRSR028757-1"/>
    </source>
</evidence>
<accession>A0A366LYE1</accession>
<dbReference type="InterPro" id="IPR003507">
    <property type="entry name" value="S66_fam"/>
</dbReference>
<keyword evidence="11" id="KW-1185">Reference proteome</keyword>
<evidence type="ECO:0000256" key="3">
    <source>
        <dbReference type="ARBA" id="ARBA00022670"/>
    </source>
</evidence>
<dbReference type="SUPFAM" id="SSF141986">
    <property type="entry name" value="LD-carboxypeptidase A C-terminal domain-like"/>
    <property type="match status" value="1"/>
</dbReference>
<evidence type="ECO:0000259" key="8">
    <source>
        <dbReference type="Pfam" id="PF02016"/>
    </source>
</evidence>
<dbReference type="Gene3D" id="3.50.30.60">
    <property type="entry name" value="LD-carboxypeptidase A C-terminal domain-like"/>
    <property type="match status" value="1"/>
</dbReference>
<protein>
    <submittedName>
        <fullName evidence="10">LD-carboxypeptidase</fullName>
    </submittedName>
</protein>
<keyword evidence="4" id="KW-0378">Hydrolase</keyword>
<evidence type="ECO:0000256" key="2">
    <source>
        <dbReference type="ARBA" id="ARBA00022645"/>
    </source>
</evidence>
<evidence type="ECO:0000313" key="10">
    <source>
        <dbReference type="EMBL" id="RBQ18988.1"/>
    </source>
</evidence>
<organism evidence="10 11">
    <name type="scientific">Spongiactinospora rosea</name>
    <dbReference type="NCBI Taxonomy" id="2248750"/>
    <lineage>
        <taxon>Bacteria</taxon>
        <taxon>Bacillati</taxon>
        <taxon>Actinomycetota</taxon>
        <taxon>Actinomycetes</taxon>
        <taxon>Streptosporangiales</taxon>
        <taxon>Streptosporangiaceae</taxon>
        <taxon>Spongiactinospora</taxon>
    </lineage>
</organism>
<dbReference type="GO" id="GO:0006508">
    <property type="term" value="P:proteolysis"/>
    <property type="evidence" value="ECO:0007669"/>
    <property type="project" value="UniProtKB-KW"/>
</dbReference>
<dbReference type="InterPro" id="IPR027478">
    <property type="entry name" value="LdcA_N"/>
</dbReference>
<comment type="caution">
    <text evidence="10">The sequence shown here is derived from an EMBL/GenBank/DDBJ whole genome shotgun (WGS) entry which is preliminary data.</text>
</comment>
<comment type="similarity">
    <text evidence="1">Belongs to the peptidase S66 family.</text>
</comment>
<feature type="active site" description="Charge relay system" evidence="6">
    <location>
        <position position="226"/>
    </location>
</feature>
<feature type="domain" description="LD-carboxypeptidase N-terminal" evidence="8">
    <location>
        <begin position="24"/>
        <end position="149"/>
    </location>
</feature>
<reference evidence="10 11" key="1">
    <citation type="submission" date="2018-06" db="EMBL/GenBank/DDBJ databases">
        <title>Sphaerisporangium craniellae sp. nov., isolated from a marine sponge in the South China Sea.</title>
        <authorList>
            <person name="Li L."/>
        </authorList>
    </citation>
    <scope>NUCLEOTIDE SEQUENCE [LARGE SCALE GENOMIC DNA]</scope>
    <source>
        <strain evidence="10 11">LHW63015</strain>
    </source>
</reference>
<evidence type="ECO:0000259" key="9">
    <source>
        <dbReference type="Pfam" id="PF17676"/>
    </source>
</evidence>
<dbReference type="AlphaFoldDB" id="A0A366LYE1"/>
<keyword evidence="3" id="KW-0645">Protease</keyword>
<dbReference type="PIRSF" id="PIRSF028757">
    <property type="entry name" value="LD-carboxypeptidase"/>
    <property type="match status" value="1"/>
</dbReference>
<feature type="active site" description="Nucleophile" evidence="6">
    <location>
        <position position="130"/>
    </location>
</feature>
<dbReference type="CDD" id="cd07025">
    <property type="entry name" value="Peptidase_S66"/>
    <property type="match status" value="1"/>
</dbReference>
<dbReference type="RefSeq" id="WP_113981771.1">
    <property type="nucleotide sequence ID" value="NZ_QMEY01000006.1"/>
</dbReference>
<feature type="active site" description="Charge relay system" evidence="6">
    <location>
        <position position="288"/>
    </location>
</feature>
<dbReference type="InterPro" id="IPR040449">
    <property type="entry name" value="Peptidase_S66_N"/>
</dbReference>
<keyword evidence="2 10" id="KW-0121">Carboxypeptidase</keyword>
<dbReference type="GO" id="GO:0008236">
    <property type="term" value="F:serine-type peptidase activity"/>
    <property type="evidence" value="ECO:0007669"/>
    <property type="project" value="UniProtKB-KW"/>
</dbReference>